<dbReference type="Pfam" id="PF02559">
    <property type="entry name" value="CarD_TRCF_RID"/>
    <property type="match status" value="1"/>
</dbReference>
<dbReference type="Gene3D" id="2.40.10.170">
    <property type="match status" value="1"/>
</dbReference>
<dbReference type="InterPro" id="IPR048792">
    <property type="entry name" value="CarD_C"/>
</dbReference>
<dbReference type="eggNOG" id="COG1329">
    <property type="taxonomic scope" value="Bacteria"/>
</dbReference>
<evidence type="ECO:0000313" key="3">
    <source>
        <dbReference type="Proteomes" id="UP000001968"/>
    </source>
</evidence>
<dbReference type="KEGG" id="swo:Swol_1874"/>
<organism evidence="2 3">
    <name type="scientific">Syntrophomonas wolfei subsp. wolfei (strain DSM 2245B / Goettingen)</name>
    <dbReference type="NCBI Taxonomy" id="335541"/>
    <lineage>
        <taxon>Bacteria</taxon>
        <taxon>Bacillati</taxon>
        <taxon>Bacillota</taxon>
        <taxon>Clostridia</taxon>
        <taxon>Eubacteriales</taxon>
        <taxon>Syntrophomonadaceae</taxon>
        <taxon>Syntrophomonas</taxon>
    </lineage>
</organism>
<proteinExistence type="predicted"/>
<feature type="domain" description="CarD-like/TRCF RNAP-interacting" evidence="1">
    <location>
        <begin position="1"/>
        <end position="114"/>
    </location>
</feature>
<dbReference type="SUPFAM" id="SSF141259">
    <property type="entry name" value="CarD-like"/>
    <property type="match status" value="1"/>
</dbReference>
<evidence type="ECO:0000259" key="1">
    <source>
        <dbReference type="SMART" id="SM01058"/>
    </source>
</evidence>
<dbReference type="InterPro" id="IPR042215">
    <property type="entry name" value="CarD-like_C"/>
</dbReference>
<dbReference type="Gene3D" id="1.20.58.1290">
    <property type="entry name" value="CarD-like, C-terminal domain"/>
    <property type="match status" value="1"/>
</dbReference>
<dbReference type="AlphaFoldDB" id="Q0AVT2"/>
<gene>
    <name evidence="2" type="ordered locus">Swol_1874</name>
</gene>
<dbReference type="Pfam" id="PF21095">
    <property type="entry name" value="CarD_C"/>
    <property type="match status" value="1"/>
</dbReference>
<evidence type="ECO:0000313" key="2">
    <source>
        <dbReference type="EMBL" id="ABI69172.1"/>
    </source>
</evidence>
<dbReference type="InterPro" id="IPR052531">
    <property type="entry name" value="CarD-like_regulator"/>
</dbReference>
<dbReference type="PANTHER" id="PTHR38447">
    <property type="entry name" value="TRANSCRIPTION FACTOR YDEB-RELATED"/>
    <property type="match status" value="1"/>
</dbReference>
<dbReference type="Proteomes" id="UP000001968">
    <property type="component" value="Chromosome"/>
</dbReference>
<dbReference type="SMART" id="SM01058">
    <property type="entry name" value="CarD_TRCF"/>
    <property type="match status" value="1"/>
</dbReference>
<dbReference type="OrthoDB" id="9786074at2"/>
<dbReference type="InterPro" id="IPR003711">
    <property type="entry name" value="CarD-like/TRCF_RID"/>
</dbReference>
<dbReference type="RefSeq" id="WP_011641267.1">
    <property type="nucleotide sequence ID" value="NC_008346.1"/>
</dbReference>
<dbReference type="PANTHER" id="PTHR38447:SF1">
    <property type="entry name" value="RNA POLYMERASE-BINDING TRANSCRIPTION FACTOR CARD"/>
    <property type="match status" value="1"/>
</dbReference>
<name>Q0AVT2_SYNWW</name>
<dbReference type="EMBL" id="CP000448">
    <property type="protein sequence ID" value="ABI69172.1"/>
    <property type="molecule type" value="Genomic_DNA"/>
</dbReference>
<dbReference type="STRING" id="335541.Swol_1874"/>
<accession>Q0AVT2</accession>
<reference evidence="3" key="1">
    <citation type="journal article" date="2010" name="Environ. Microbiol.">
        <title>The genome of Syntrophomonas wolfei: new insights into syntrophic metabolism and biohydrogen production.</title>
        <authorList>
            <person name="Sieber J.R."/>
            <person name="Sims D.R."/>
            <person name="Han C."/>
            <person name="Kim E."/>
            <person name="Lykidis A."/>
            <person name="Lapidus A.L."/>
            <person name="McDonnald E."/>
            <person name="Rohlin L."/>
            <person name="Culley D.E."/>
            <person name="Gunsalus R."/>
            <person name="McInerney M.J."/>
        </authorList>
    </citation>
    <scope>NUCLEOTIDE SEQUENCE [LARGE SCALE GENOMIC DNA]</scope>
    <source>
        <strain evidence="3">DSM 2245B / Goettingen</strain>
    </source>
</reference>
<keyword evidence="3" id="KW-1185">Reference proteome</keyword>
<sequence>MFKVKDYVVYGLNGVCQIADIRKDNYDNSNETEYYILKPVYNTSITSIMVPVNNSNIMMRAISTKNDVLSLIAKMPDIETTSWIDNDTQRTNQYKAALRTGKTEEWVKIIKTLYQEKKARSAVGRKLTTTDEGLLNTAEKHLNEEFAIALDISPDEVVSYIRKHIS</sequence>
<protein>
    <submittedName>
        <fullName evidence="2">Transcriptional regulator, CarD family</fullName>
    </submittedName>
</protein>
<dbReference type="InterPro" id="IPR036101">
    <property type="entry name" value="CarD-like/TRCF_RID_sf"/>
</dbReference>
<dbReference type="HOGENOM" id="CLU_048259_2_1_9"/>
<dbReference type="GO" id="GO:0009303">
    <property type="term" value="P:rRNA transcription"/>
    <property type="evidence" value="ECO:0007669"/>
    <property type="project" value="TreeGrafter"/>
</dbReference>